<protein>
    <recommendedName>
        <fullName evidence="3">DNA polymerase V subunit UmuD</fullName>
    </recommendedName>
</protein>
<dbReference type="RefSeq" id="WP_195709411.1">
    <property type="nucleotide sequence ID" value="NZ_CP062916.1"/>
</dbReference>
<dbReference type="AlphaFoldDB" id="A0AAQ0BK64"/>
<dbReference type="Proteomes" id="UP000594500">
    <property type="component" value="Chromosome"/>
</dbReference>
<dbReference type="InterPro" id="IPR036286">
    <property type="entry name" value="LexA/Signal_pep-like_sf"/>
</dbReference>
<evidence type="ECO:0000313" key="2">
    <source>
        <dbReference type="Proteomes" id="UP000594500"/>
    </source>
</evidence>
<dbReference type="EMBL" id="CP062916">
    <property type="protein sequence ID" value="QPF06727.1"/>
    <property type="molecule type" value="Genomic_DNA"/>
</dbReference>
<accession>A0AAQ0BK64</accession>
<proteinExistence type="predicted"/>
<gene>
    <name evidence="1" type="ORF">IMO34_15265</name>
</gene>
<organism evidence="1 2">
    <name type="scientific">Raoultella terrigena</name>
    <name type="common">Klebsiella terrigena</name>
    <dbReference type="NCBI Taxonomy" id="577"/>
    <lineage>
        <taxon>Bacteria</taxon>
        <taxon>Pseudomonadati</taxon>
        <taxon>Pseudomonadota</taxon>
        <taxon>Gammaproteobacteria</taxon>
        <taxon>Enterobacterales</taxon>
        <taxon>Enterobacteriaceae</taxon>
        <taxon>Klebsiella/Raoultella group</taxon>
        <taxon>Raoultella</taxon>
    </lineage>
</organism>
<reference evidence="1 2" key="1">
    <citation type="submission" date="2020-10" db="EMBL/GenBank/DDBJ databases">
        <title>Resistance determinants and their genetic context in bacteria from a longitudinal study of pigs reared under conventional and antibiotic-free husbandry practices.</title>
        <authorList>
            <person name="Poulin-Laprade D."/>
            <person name="Brouard J.-S."/>
            <person name="Gagnon N."/>
            <person name="Turcotte A."/>
            <person name="Langlois A."/>
            <person name="Matte J.J."/>
            <person name="Carrillo C.D."/>
            <person name="Zaheer R."/>
            <person name="McAllister T."/>
            <person name="Topp E."/>
            <person name="Talbot G."/>
        </authorList>
    </citation>
    <scope>NUCLEOTIDE SEQUENCE [LARGE SCALE GENOMIC DNA]</scope>
    <source>
        <strain evidence="1 2">Res13-Abat-PEB01-P1-04-A</strain>
    </source>
</reference>
<name>A0AAQ0BK64_RAOTE</name>
<evidence type="ECO:0008006" key="3">
    <source>
        <dbReference type="Google" id="ProtNLM"/>
    </source>
</evidence>
<evidence type="ECO:0000313" key="1">
    <source>
        <dbReference type="EMBL" id="QPF06727.1"/>
    </source>
</evidence>
<sequence>MGFPSPASDYIEETLTVTKLCRVDGNSKIVKTDSGYAILDLSLRPQPGDIVLIRYDGITDFGRLMGQSFITRDGEAVEGDGVEVYGVVTFSVNDLRRDDCPV</sequence>
<dbReference type="SUPFAM" id="SSF51306">
    <property type="entry name" value="LexA/Signal peptidase"/>
    <property type="match status" value="1"/>
</dbReference>